<evidence type="ECO:0000313" key="3">
    <source>
        <dbReference type="Proteomes" id="UP001153387"/>
    </source>
</evidence>
<dbReference type="EMBL" id="JAPDHZ010000003">
    <property type="protein sequence ID" value="MDG0791916.1"/>
    <property type="molecule type" value="Genomic_DNA"/>
</dbReference>
<comment type="caution">
    <text evidence="2">The sequence shown here is derived from an EMBL/GenBank/DDBJ whole genome shotgun (WGS) entry which is preliminary data.</text>
</comment>
<evidence type="ECO:0000256" key="1">
    <source>
        <dbReference type="SAM" id="MobiDB-lite"/>
    </source>
</evidence>
<evidence type="ECO:0008006" key="4">
    <source>
        <dbReference type="Google" id="ProtNLM"/>
    </source>
</evidence>
<feature type="region of interest" description="Disordered" evidence="1">
    <location>
        <begin position="1"/>
        <end position="22"/>
    </location>
</feature>
<protein>
    <recommendedName>
        <fullName evidence="4">Tail fiber protein</fullName>
    </recommendedName>
</protein>
<name>A0A9X4QMZ5_9BACL</name>
<evidence type="ECO:0000313" key="2">
    <source>
        <dbReference type="EMBL" id="MDG0791916.1"/>
    </source>
</evidence>
<accession>A0A9X4QMZ5</accession>
<gene>
    <name evidence="2" type="ORF">OMP38_14445</name>
</gene>
<dbReference type="RefSeq" id="WP_277565755.1">
    <property type="nucleotide sequence ID" value="NZ_JAPDHZ010000003.1"/>
</dbReference>
<dbReference type="AlphaFoldDB" id="A0A9X4QMZ5"/>
<keyword evidence="3" id="KW-1185">Reference proteome</keyword>
<proteinExistence type="predicted"/>
<reference evidence="2 3" key="1">
    <citation type="submission" date="2022-10" db="EMBL/GenBank/DDBJ databases">
        <title>Comparative genomic analysis of Cohnella hashimotonis sp. nov., isolated from the International Space Station.</title>
        <authorList>
            <person name="Simpson A."/>
            <person name="Venkateswaran K."/>
        </authorList>
    </citation>
    <scope>NUCLEOTIDE SEQUENCE [LARGE SCALE GENOMIC DNA]</scope>
    <source>
        <strain evidence="2 3">DSM 18997</strain>
    </source>
</reference>
<dbReference type="Proteomes" id="UP001153387">
    <property type="component" value="Unassembled WGS sequence"/>
</dbReference>
<organism evidence="2 3">
    <name type="scientific">Cohnella ginsengisoli</name>
    <dbReference type="NCBI Taxonomy" id="425004"/>
    <lineage>
        <taxon>Bacteria</taxon>
        <taxon>Bacillati</taxon>
        <taxon>Bacillota</taxon>
        <taxon>Bacilli</taxon>
        <taxon>Bacillales</taxon>
        <taxon>Paenibacillaceae</taxon>
        <taxon>Cohnella</taxon>
    </lineage>
</organism>
<feature type="compositionally biased region" description="Polar residues" evidence="1">
    <location>
        <begin position="12"/>
        <end position="22"/>
    </location>
</feature>
<sequence>MTFSFNPPDGYRNTTSFPTTPASETAFRDSMQSLLDQLAAELNSGGSSAIGMSGILRQGIINGNFLVNQRSKLGTVILAAGAYGHDRFKAGASGCTYTFTTTGGESILTITAGSLQQVIEGTSLQSGNYTLSWQGTATGRINGGAYAASGITALLPGGTNVTVEFGVGTLSRVQFNAGLSAMPFQPRSFAEELALCQRYYQTCYTTGFVPVQKLDNAAGEVASAETTGLASTKVNFFTRMRIAPTTIVYDYNGSPGKVSTAFAANSIGTTVLANRITDAGFTGISDGANPFTVGTKYWFGWTADAEL</sequence>